<dbReference type="Proteomes" id="UP000033448">
    <property type="component" value="Unassembled WGS sequence"/>
</dbReference>
<name>A0A0F0KES3_9MICO</name>
<dbReference type="RefSeq" id="WP_045252026.1">
    <property type="nucleotide sequence ID" value="NZ_CP099706.1"/>
</dbReference>
<dbReference type="PANTHER" id="PTHR38011:SF11">
    <property type="entry name" value="2,5-DIAMINO-6-RIBOSYLAMINO-4(3H)-PYRIMIDINONE 5'-PHOSPHATE REDUCTASE"/>
    <property type="match status" value="1"/>
</dbReference>
<dbReference type="PANTHER" id="PTHR38011">
    <property type="entry name" value="DIHYDROFOLATE REDUCTASE FAMILY PROTEIN (AFU_ORTHOLOGUE AFUA_8G06820)"/>
    <property type="match status" value="1"/>
</dbReference>
<evidence type="ECO:0000313" key="3">
    <source>
        <dbReference type="Proteomes" id="UP000033448"/>
    </source>
</evidence>
<dbReference type="GO" id="GO:0009231">
    <property type="term" value="P:riboflavin biosynthetic process"/>
    <property type="evidence" value="ECO:0007669"/>
    <property type="project" value="InterPro"/>
</dbReference>
<gene>
    <name evidence="2" type="ORF">RL72_03387</name>
</gene>
<dbReference type="Gene3D" id="3.40.430.10">
    <property type="entry name" value="Dihydrofolate Reductase, subunit A"/>
    <property type="match status" value="1"/>
</dbReference>
<feature type="domain" description="Bacterial bifunctional deaminase-reductase C-terminal" evidence="1">
    <location>
        <begin position="76"/>
        <end position="174"/>
    </location>
</feature>
<dbReference type="PATRIC" id="fig|582680.7.peg.3442"/>
<accession>A0A0F0KES3</accession>
<dbReference type="InterPro" id="IPR024072">
    <property type="entry name" value="DHFR-like_dom_sf"/>
</dbReference>
<comment type="caution">
    <text evidence="2">The sequence shown here is derived from an EMBL/GenBank/DDBJ whole genome shotgun (WGS) entry which is preliminary data.</text>
</comment>
<dbReference type="Pfam" id="PF01872">
    <property type="entry name" value="RibD_C"/>
    <property type="match status" value="1"/>
</dbReference>
<protein>
    <recommendedName>
        <fullName evidence="1">Bacterial bifunctional deaminase-reductase C-terminal domain-containing protein</fullName>
    </recommendedName>
</protein>
<evidence type="ECO:0000259" key="1">
    <source>
        <dbReference type="Pfam" id="PF01872"/>
    </source>
</evidence>
<reference evidence="2 3" key="1">
    <citation type="submission" date="2015-02" db="EMBL/GenBank/DDBJ databases">
        <title>Draft genome sequences of ten Microbacterium spp. with emphasis on heavy metal contaminated environments.</title>
        <authorList>
            <person name="Corretto E."/>
        </authorList>
    </citation>
    <scope>NUCLEOTIDE SEQUENCE [LARGE SCALE GENOMIC DNA]</scope>
    <source>
        <strain evidence="2 3">DSM 23848</strain>
    </source>
</reference>
<dbReference type="InterPro" id="IPR050765">
    <property type="entry name" value="Riboflavin_Biosynth_HTPR"/>
</dbReference>
<dbReference type="AlphaFoldDB" id="A0A0F0KES3"/>
<dbReference type="InterPro" id="IPR002734">
    <property type="entry name" value="RibDG_C"/>
</dbReference>
<keyword evidence="3" id="KW-1185">Reference proteome</keyword>
<dbReference type="SUPFAM" id="SSF53597">
    <property type="entry name" value="Dihydrofolate reductase-like"/>
    <property type="match status" value="1"/>
</dbReference>
<organism evidence="2 3">
    <name type="scientific">Microbacterium azadirachtae</name>
    <dbReference type="NCBI Taxonomy" id="582680"/>
    <lineage>
        <taxon>Bacteria</taxon>
        <taxon>Bacillati</taxon>
        <taxon>Actinomycetota</taxon>
        <taxon>Actinomycetes</taxon>
        <taxon>Micrococcales</taxon>
        <taxon>Microbacteriaceae</taxon>
        <taxon>Microbacterium</taxon>
    </lineage>
</organism>
<evidence type="ECO:0000313" key="2">
    <source>
        <dbReference type="EMBL" id="KJL18914.1"/>
    </source>
</evidence>
<dbReference type="OrthoDB" id="3427770at2"/>
<dbReference type="EMBL" id="JYIT01000085">
    <property type="protein sequence ID" value="KJL18914.1"/>
    <property type="molecule type" value="Genomic_DNA"/>
</dbReference>
<proteinExistence type="predicted"/>
<sequence>MTRAIFFTASTLNGFLADPDDSLDWLLTIPQEQATADIAAFTERVGVLVEGSSTYEWVRDHEDLMRHPERWQQFYGERPTFVFTRRSLETVPGADIRFVQGSVADHWSDIVAAAAGRDVWIVGGGDLVGQFVDAGLLDEIVVTFAPVTLAAGKPLLPRDLDHTRLELTGARQAGPFAELTYRLIGRPDAS</sequence>
<dbReference type="GO" id="GO:0008703">
    <property type="term" value="F:5-amino-6-(5-phosphoribosylamino)uracil reductase activity"/>
    <property type="evidence" value="ECO:0007669"/>
    <property type="project" value="InterPro"/>
</dbReference>